<dbReference type="SUPFAM" id="SSF52047">
    <property type="entry name" value="RNI-like"/>
    <property type="match status" value="1"/>
</dbReference>
<dbReference type="FunCoup" id="A0A7M7K0T7">
    <property type="interactions" value="680"/>
</dbReference>
<dbReference type="OrthoDB" id="6487394at2759"/>
<dbReference type="GO" id="GO:0019005">
    <property type="term" value="C:SCF ubiquitin ligase complex"/>
    <property type="evidence" value="ECO:0007669"/>
    <property type="project" value="TreeGrafter"/>
</dbReference>
<dbReference type="CTD" id="6502"/>
<dbReference type="OMA" id="NISWCEF"/>
<dbReference type="GeneID" id="111249843"/>
<evidence type="ECO:0000256" key="1">
    <source>
        <dbReference type="ARBA" id="ARBA00022786"/>
    </source>
</evidence>
<dbReference type="EnsemblMetazoa" id="XM_022804247">
    <property type="protein sequence ID" value="XP_022659982"/>
    <property type="gene ID" value="LOC111249843"/>
</dbReference>
<dbReference type="RefSeq" id="XP_022659982.1">
    <property type="nucleotide sequence ID" value="XM_022804247.1"/>
</dbReference>
<dbReference type="PROSITE" id="PS50181">
    <property type="entry name" value="FBOX"/>
    <property type="match status" value="1"/>
</dbReference>
<dbReference type="RefSeq" id="XP_022659983.1">
    <property type="nucleotide sequence ID" value="XM_022804248.1"/>
</dbReference>
<dbReference type="GO" id="GO:0031146">
    <property type="term" value="P:SCF-dependent proteasomal ubiquitin-dependent protein catabolic process"/>
    <property type="evidence" value="ECO:0007669"/>
    <property type="project" value="TreeGrafter"/>
</dbReference>
<evidence type="ECO:0000313" key="3">
    <source>
        <dbReference type="EnsemblMetazoa" id="XP_022659982"/>
    </source>
</evidence>
<proteinExistence type="predicted"/>
<dbReference type="EnsemblMetazoa" id="XM_022804248">
    <property type="protein sequence ID" value="XP_022659983"/>
    <property type="gene ID" value="LOC111249843"/>
</dbReference>
<dbReference type="SUPFAM" id="SSF81383">
    <property type="entry name" value="F-box domain"/>
    <property type="match status" value="1"/>
</dbReference>
<dbReference type="InParanoid" id="A0A7M7K0T7"/>
<dbReference type="SMART" id="SM00256">
    <property type="entry name" value="FBOX"/>
    <property type="match status" value="1"/>
</dbReference>
<dbReference type="AlphaFoldDB" id="A0A7M7K0T7"/>
<dbReference type="KEGG" id="vde:111249843"/>
<dbReference type="InterPro" id="IPR001810">
    <property type="entry name" value="F-box_dom"/>
</dbReference>
<dbReference type="PANTHER" id="PTHR13318:SF95">
    <property type="entry name" value="F-BOX PROTEIN YLR352W"/>
    <property type="match status" value="1"/>
</dbReference>
<feature type="domain" description="F-box" evidence="2">
    <location>
        <begin position="60"/>
        <end position="106"/>
    </location>
</feature>
<name>A0A7M7K0T7_VARDE</name>
<evidence type="ECO:0000259" key="2">
    <source>
        <dbReference type="PROSITE" id="PS50181"/>
    </source>
</evidence>
<dbReference type="SMART" id="SM00367">
    <property type="entry name" value="LRR_CC"/>
    <property type="match status" value="4"/>
</dbReference>
<reference evidence="3" key="1">
    <citation type="submission" date="2021-01" db="UniProtKB">
        <authorList>
            <consortium name="EnsemblMetazoa"/>
        </authorList>
    </citation>
    <scope>IDENTIFICATION</scope>
</reference>
<dbReference type="Proteomes" id="UP000594260">
    <property type="component" value="Unplaced"/>
</dbReference>
<protein>
    <recommendedName>
        <fullName evidence="2">F-box domain-containing protein</fullName>
    </recommendedName>
</protein>
<keyword evidence="4" id="KW-1185">Reference proteome</keyword>
<dbReference type="InterPro" id="IPR006553">
    <property type="entry name" value="Leu-rich_rpt_Cys-con_subtyp"/>
</dbReference>
<evidence type="ECO:0000313" key="4">
    <source>
        <dbReference type="Proteomes" id="UP000594260"/>
    </source>
</evidence>
<dbReference type="Pfam" id="PF12937">
    <property type="entry name" value="F-box-like"/>
    <property type="match status" value="1"/>
</dbReference>
<organism evidence="3 4">
    <name type="scientific">Varroa destructor</name>
    <name type="common">Honeybee mite</name>
    <dbReference type="NCBI Taxonomy" id="109461"/>
    <lineage>
        <taxon>Eukaryota</taxon>
        <taxon>Metazoa</taxon>
        <taxon>Ecdysozoa</taxon>
        <taxon>Arthropoda</taxon>
        <taxon>Chelicerata</taxon>
        <taxon>Arachnida</taxon>
        <taxon>Acari</taxon>
        <taxon>Parasitiformes</taxon>
        <taxon>Mesostigmata</taxon>
        <taxon>Gamasina</taxon>
        <taxon>Dermanyssoidea</taxon>
        <taxon>Varroidae</taxon>
        <taxon>Varroa</taxon>
    </lineage>
</organism>
<dbReference type="Gene3D" id="3.80.10.10">
    <property type="entry name" value="Ribonuclease Inhibitor"/>
    <property type="match status" value="1"/>
</dbReference>
<dbReference type="PANTHER" id="PTHR13318">
    <property type="entry name" value="PARTNER OF PAIRED, ISOFORM B-RELATED"/>
    <property type="match status" value="1"/>
</dbReference>
<dbReference type="InterPro" id="IPR036047">
    <property type="entry name" value="F-box-like_dom_sf"/>
</dbReference>
<sequence>MMLAVSRKKDLGWSDLYCEQHELTSPVSDVPSPPPRKRPRCIIYGTKTRLEGPSPPPARENLFNRVPDEILKHIFNNLSKRDLLSCMSLCRRFYRVGSDRDLWHSADYFGLKFIDHSLIYEVLRGAKMLRAANASSRVPLLEPIVLKPLRLQYVDLTNTAISKPLLISLLNASQDLRKLSLESLTFCDDDICSSIARNHRLDTLNLCMVTGLTVEGVTRIMQHCQQIVSLNVAWTPMDSECLMSLVRLLPRGLKELNIAGCANRFTDAHLTELCKRCPKLEKLCVADNSNLSPSSLTEILSVLSELRHLDLSRCHRLQPEDMWALENLPKLEFLSCHSFPDWRDYERDIRKGLYRVLVNAGPDLSSIARPQPNQHRQDRILWGVPMR</sequence>
<accession>A0A7M7K0T7</accession>
<dbReference type="InterPro" id="IPR032675">
    <property type="entry name" value="LRR_dom_sf"/>
</dbReference>
<keyword evidence="1" id="KW-0833">Ubl conjugation pathway</keyword>